<proteinExistence type="inferred from homology"/>
<evidence type="ECO:0000313" key="10">
    <source>
        <dbReference type="Proteomes" id="UP000509448"/>
    </source>
</evidence>
<name>A0A4P2VDW3_9ARCH</name>
<dbReference type="EC" id="3.5.1.2" evidence="8"/>
<accession>A0A4P2VDW3</accession>
<dbReference type="SMART" id="SM01211">
    <property type="entry name" value="GATase_5"/>
    <property type="match status" value="1"/>
</dbReference>
<dbReference type="CDD" id="cd01740">
    <property type="entry name" value="GATase1_FGAR_AT"/>
    <property type="match status" value="1"/>
</dbReference>
<comment type="catalytic activity">
    <reaction evidence="8">
        <text>N(2)-formyl-N(1)-(5-phospho-beta-D-ribosyl)glycinamide + L-glutamine + ATP + H2O = 2-formamido-N(1)-(5-O-phospho-beta-D-ribosyl)acetamidine + L-glutamate + ADP + phosphate + H(+)</text>
        <dbReference type="Rhea" id="RHEA:17129"/>
        <dbReference type="ChEBI" id="CHEBI:15377"/>
        <dbReference type="ChEBI" id="CHEBI:15378"/>
        <dbReference type="ChEBI" id="CHEBI:29985"/>
        <dbReference type="ChEBI" id="CHEBI:30616"/>
        <dbReference type="ChEBI" id="CHEBI:43474"/>
        <dbReference type="ChEBI" id="CHEBI:58359"/>
        <dbReference type="ChEBI" id="CHEBI:147286"/>
        <dbReference type="ChEBI" id="CHEBI:147287"/>
        <dbReference type="ChEBI" id="CHEBI:456216"/>
        <dbReference type="EC" id="6.3.5.3"/>
    </reaction>
</comment>
<comment type="pathway">
    <text evidence="8">Purine metabolism; IMP biosynthesis via de novo pathway; 5-amino-1-(5-phospho-D-ribosyl)imidazole from N(2)-formyl-N(1)-(5-phospho-D-ribosyl)glycinamide: step 1/2.</text>
</comment>
<dbReference type="GO" id="GO:0006189">
    <property type="term" value="P:'de novo' IMP biosynthetic process"/>
    <property type="evidence" value="ECO:0007669"/>
    <property type="project" value="UniProtKB-UniRule"/>
</dbReference>
<evidence type="ECO:0000256" key="3">
    <source>
        <dbReference type="ARBA" id="ARBA00022741"/>
    </source>
</evidence>
<reference evidence="9 10" key="1">
    <citation type="journal article" date="2019" name="ISME J.">
        <title>Isolation and characterization of a thermophilic sulfur- and iron-reducing thaumarchaeote from a terrestrial acidic hot spring.</title>
        <authorList>
            <person name="Kato S."/>
            <person name="Itoh T."/>
            <person name="Yuki M."/>
            <person name="Nagamori M."/>
            <person name="Ohnishi M."/>
            <person name="Uematsu K."/>
            <person name="Suzuki K."/>
            <person name="Takashina T."/>
            <person name="Ohkuma M."/>
        </authorList>
    </citation>
    <scope>NUCLEOTIDE SEQUENCE [LARGE SCALE GENOMIC DNA]</scope>
    <source>
        <strain evidence="9 10">NAS-02</strain>
    </source>
</reference>
<keyword evidence="2 8" id="KW-0436">Ligase</keyword>
<dbReference type="RefSeq" id="WP_174448556.1">
    <property type="nucleotide sequence ID" value="NZ_AP018732.1"/>
</dbReference>
<keyword evidence="5 8" id="KW-0378">Hydrolase</keyword>
<comment type="subcellular location">
    <subcellularLocation>
        <location evidence="8">Cytoplasm</location>
    </subcellularLocation>
</comment>
<dbReference type="NCBIfam" id="TIGR01737">
    <property type="entry name" value="FGAM_synth_I"/>
    <property type="match status" value="1"/>
</dbReference>
<dbReference type="GeneID" id="55584734"/>
<dbReference type="EC" id="6.3.5.3" evidence="8"/>
<keyword evidence="1 8" id="KW-0963">Cytoplasm</keyword>
<dbReference type="PIRSF" id="PIRSF001586">
    <property type="entry name" value="FGAM_synth_I"/>
    <property type="match status" value="1"/>
</dbReference>
<evidence type="ECO:0000256" key="7">
    <source>
        <dbReference type="ARBA" id="ARBA00022962"/>
    </source>
</evidence>
<evidence type="ECO:0000313" key="9">
    <source>
        <dbReference type="EMBL" id="BBE42311.1"/>
    </source>
</evidence>
<dbReference type="KEGG" id="ccai:NAS2_0922"/>
<dbReference type="GO" id="GO:0005737">
    <property type="term" value="C:cytoplasm"/>
    <property type="evidence" value="ECO:0007669"/>
    <property type="project" value="UniProtKB-SubCell"/>
</dbReference>
<sequence length="250" mass="26158">MRIAVLRGPGTNCDRETARAIAEAGAEASIVHVLDVESGIVDLQSFAGLVIPGGFSYADRVRAGAVLAAKLRTSLRDAIEEMRSKGRPVLGICNGFQVLVELGVLPGIDGCRAALAPNSSARFEFRWIHVRRVGRCRLSAGPDVQPMPVAHGEGKVVFSDPRCAGELESAGLVAYKYSMPDGTPAGGIYPYNPNGSEADIAGLCSPDGDVLGLMPHPERAIHDWQVPSALGVANGISIFRALVEAASSSG</sequence>
<keyword evidence="6 8" id="KW-0067">ATP-binding</keyword>
<dbReference type="GO" id="GO:0004359">
    <property type="term" value="F:glutaminase activity"/>
    <property type="evidence" value="ECO:0007669"/>
    <property type="project" value="UniProtKB-EC"/>
</dbReference>
<feature type="active site" evidence="8">
    <location>
        <position position="216"/>
    </location>
</feature>
<dbReference type="GO" id="GO:0016740">
    <property type="term" value="F:transferase activity"/>
    <property type="evidence" value="ECO:0007669"/>
    <property type="project" value="UniProtKB-KW"/>
</dbReference>
<keyword evidence="9" id="KW-0808">Transferase</keyword>
<keyword evidence="7 8" id="KW-0315">Glutamine amidotransferase</keyword>
<dbReference type="PANTHER" id="PTHR10099:SF1">
    <property type="entry name" value="PHOSPHORIBOSYLFORMYLGLYCINAMIDINE SYNTHASE"/>
    <property type="match status" value="1"/>
</dbReference>
<dbReference type="Gene3D" id="3.40.50.880">
    <property type="match status" value="1"/>
</dbReference>
<dbReference type="PROSITE" id="PS51273">
    <property type="entry name" value="GATASE_TYPE_1"/>
    <property type="match status" value="1"/>
</dbReference>
<dbReference type="Proteomes" id="UP000509448">
    <property type="component" value="Chromosome"/>
</dbReference>
<comment type="catalytic activity">
    <reaction evidence="8">
        <text>L-glutamine + H2O = L-glutamate + NH4(+)</text>
        <dbReference type="Rhea" id="RHEA:15889"/>
        <dbReference type="ChEBI" id="CHEBI:15377"/>
        <dbReference type="ChEBI" id="CHEBI:28938"/>
        <dbReference type="ChEBI" id="CHEBI:29985"/>
        <dbReference type="ChEBI" id="CHEBI:58359"/>
        <dbReference type="EC" id="3.5.1.2"/>
    </reaction>
</comment>
<protein>
    <recommendedName>
        <fullName evidence="8">Phosphoribosylformylglycinamidine synthase subunit PurQ</fullName>
        <shortName evidence="8">FGAM synthase</shortName>
        <ecNumber evidence="8">6.3.5.3</ecNumber>
    </recommendedName>
    <alternativeName>
        <fullName evidence="8">Formylglycinamide ribonucleotide amidotransferase subunit I</fullName>
        <shortName evidence="8">FGAR amidotransferase I</shortName>
        <shortName evidence="8">FGAR-AT I</shortName>
    </alternativeName>
    <alternativeName>
        <fullName evidence="8">Glutaminase PurQ</fullName>
        <ecNumber evidence="8">3.5.1.2</ecNumber>
    </alternativeName>
    <alternativeName>
        <fullName evidence="8">Phosphoribosylformylglycinamidine synthase subunit I</fullName>
    </alternativeName>
</protein>
<keyword evidence="4 8" id="KW-0658">Purine biosynthesis</keyword>
<dbReference type="GO" id="GO:0005524">
    <property type="term" value="F:ATP binding"/>
    <property type="evidence" value="ECO:0007669"/>
    <property type="project" value="UniProtKB-KW"/>
</dbReference>
<dbReference type="AlphaFoldDB" id="A0A4P2VDW3"/>
<dbReference type="InterPro" id="IPR029062">
    <property type="entry name" value="Class_I_gatase-like"/>
</dbReference>
<feature type="active site" description="Nucleophile" evidence="8">
    <location>
        <position position="93"/>
    </location>
</feature>
<comment type="function">
    <text evidence="8">Part of the phosphoribosylformylglycinamidine synthase complex involved in the purines biosynthetic pathway. Catalyzes the ATP-dependent conversion of formylglycinamide ribonucleotide (FGAR) and glutamine to yield formylglycinamidine ribonucleotide (FGAM) and glutamate. The FGAM synthase complex is composed of three subunits. PurQ produces an ammonia molecule by converting glutamine to glutamate. PurL transfers the ammonia molecule to FGAR to form FGAM in an ATP-dependent manner. PurS interacts with PurQ and PurL and is thought to assist in the transfer of the ammonia molecule from PurQ to PurL.</text>
</comment>
<dbReference type="PANTHER" id="PTHR10099">
    <property type="entry name" value="PHOSPHORIBOSYLFORMYLGLYCINAMIDINE SYNTHASE"/>
    <property type="match status" value="1"/>
</dbReference>
<evidence type="ECO:0000256" key="5">
    <source>
        <dbReference type="ARBA" id="ARBA00022801"/>
    </source>
</evidence>
<evidence type="ECO:0000256" key="4">
    <source>
        <dbReference type="ARBA" id="ARBA00022755"/>
    </source>
</evidence>
<evidence type="ECO:0000256" key="6">
    <source>
        <dbReference type="ARBA" id="ARBA00022840"/>
    </source>
</evidence>
<keyword evidence="3 8" id="KW-0547">Nucleotide-binding</keyword>
<dbReference type="GO" id="GO:0004642">
    <property type="term" value="F:phosphoribosylformylglycinamidine synthase activity"/>
    <property type="evidence" value="ECO:0007669"/>
    <property type="project" value="UniProtKB-UniRule"/>
</dbReference>
<dbReference type="Pfam" id="PF13507">
    <property type="entry name" value="GATase_5"/>
    <property type="match status" value="1"/>
</dbReference>
<dbReference type="SUPFAM" id="SSF52317">
    <property type="entry name" value="Class I glutamine amidotransferase-like"/>
    <property type="match status" value="1"/>
</dbReference>
<dbReference type="HAMAP" id="MF_00421">
    <property type="entry name" value="PurQ"/>
    <property type="match status" value="1"/>
</dbReference>
<dbReference type="UniPathway" id="UPA00074">
    <property type="reaction ID" value="UER00128"/>
</dbReference>
<evidence type="ECO:0000256" key="2">
    <source>
        <dbReference type="ARBA" id="ARBA00022598"/>
    </source>
</evidence>
<dbReference type="EMBL" id="AP018732">
    <property type="protein sequence ID" value="BBE42311.1"/>
    <property type="molecule type" value="Genomic_DNA"/>
</dbReference>
<keyword evidence="10" id="KW-1185">Reference proteome</keyword>
<dbReference type="InterPro" id="IPR010075">
    <property type="entry name" value="PRibForGlyAmidine_synth_PurQ"/>
</dbReference>
<gene>
    <name evidence="8" type="primary">purQ</name>
    <name evidence="9" type="ORF">NAS2_0922</name>
</gene>
<comment type="subunit">
    <text evidence="8">Part of the FGAM synthase complex composed of 1 PurL, 1 PurQ and 2 PurS subunits.</text>
</comment>
<evidence type="ECO:0000256" key="8">
    <source>
        <dbReference type="HAMAP-Rule" id="MF_00421"/>
    </source>
</evidence>
<organism evidence="9 10">
    <name type="scientific">Conexivisphaera calida</name>
    <dbReference type="NCBI Taxonomy" id="1874277"/>
    <lineage>
        <taxon>Archaea</taxon>
        <taxon>Nitrososphaerota</taxon>
        <taxon>Conexivisphaeria</taxon>
        <taxon>Conexivisphaerales</taxon>
        <taxon>Conexivisphaeraceae</taxon>
        <taxon>Conexivisphaera</taxon>
    </lineage>
</organism>
<feature type="active site" evidence="8">
    <location>
        <position position="218"/>
    </location>
</feature>
<evidence type="ECO:0000256" key="1">
    <source>
        <dbReference type="ARBA" id="ARBA00022490"/>
    </source>
</evidence>
<dbReference type="OrthoDB" id="6486at2157"/>